<dbReference type="EMBL" id="BPQB01000028">
    <property type="protein sequence ID" value="GJE92789.1"/>
    <property type="molecule type" value="Genomic_DNA"/>
</dbReference>
<reference evidence="2 3" key="1">
    <citation type="submission" date="2021-08" db="EMBL/GenBank/DDBJ databases">
        <title>Draft Genome Sequence of Phanerochaete sordida strain YK-624.</title>
        <authorList>
            <person name="Mori T."/>
            <person name="Dohra H."/>
            <person name="Suzuki T."/>
            <person name="Kawagishi H."/>
            <person name="Hirai H."/>
        </authorList>
    </citation>
    <scope>NUCLEOTIDE SEQUENCE [LARGE SCALE GENOMIC DNA]</scope>
    <source>
        <strain evidence="2 3">YK-624</strain>
    </source>
</reference>
<feature type="compositionally biased region" description="Basic and acidic residues" evidence="1">
    <location>
        <begin position="37"/>
        <end position="57"/>
    </location>
</feature>
<dbReference type="OrthoDB" id="3220849at2759"/>
<accession>A0A9P3GEC4</accession>
<evidence type="ECO:0000313" key="3">
    <source>
        <dbReference type="Proteomes" id="UP000703269"/>
    </source>
</evidence>
<keyword evidence="3" id="KW-1185">Reference proteome</keyword>
<name>A0A9P3GEC4_9APHY</name>
<protein>
    <submittedName>
        <fullName evidence="2">Uncharacterized protein</fullName>
    </submittedName>
</protein>
<evidence type="ECO:0000256" key="1">
    <source>
        <dbReference type="SAM" id="MobiDB-lite"/>
    </source>
</evidence>
<gene>
    <name evidence="2" type="ORF">PsYK624_089460</name>
</gene>
<dbReference type="Proteomes" id="UP000703269">
    <property type="component" value="Unassembled WGS sequence"/>
</dbReference>
<evidence type="ECO:0000313" key="2">
    <source>
        <dbReference type="EMBL" id="GJE92789.1"/>
    </source>
</evidence>
<proteinExistence type="predicted"/>
<feature type="region of interest" description="Disordered" evidence="1">
    <location>
        <begin position="1"/>
        <end position="75"/>
    </location>
</feature>
<sequence length="75" mass="8221">MASDSSAFPLSHAAPNAAARRPPHMSPAEAIAQAWQRESEESKKHWKGADARAKERWYASSPWSSAGRKTIGTKM</sequence>
<comment type="caution">
    <text evidence="2">The sequence shown here is derived from an EMBL/GenBank/DDBJ whole genome shotgun (WGS) entry which is preliminary data.</text>
</comment>
<organism evidence="2 3">
    <name type="scientific">Phanerochaete sordida</name>
    <dbReference type="NCBI Taxonomy" id="48140"/>
    <lineage>
        <taxon>Eukaryota</taxon>
        <taxon>Fungi</taxon>
        <taxon>Dikarya</taxon>
        <taxon>Basidiomycota</taxon>
        <taxon>Agaricomycotina</taxon>
        <taxon>Agaricomycetes</taxon>
        <taxon>Polyporales</taxon>
        <taxon>Phanerochaetaceae</taxon>
        <taxon>Phanerochaete</taxon>
    </lineage>
</organism>
<dbReference type="AlphaFoldDB" id="A0A9P3GEC4"/>